<gene>
    <name evidence="2" type="ORF">CLV43_102497</name>
</gene>
<keyword evidence="3" id="KW-1185">Reference proteome</keyword>
<dbReference type="PANTHER" id="PTHR33164">
    <property type="entry name" value="TRANSCRIPTIONAL REGULATOR, MARR FAMILY"/>
    <property type="match status" value="1"/>
</dbReference>
<sequence length="167" mass="18252">MTSQTPPEALNPAELSAWTSLLGTVIWLPAALDTHMQRETGLSHSEYQVLWWLSVSDGGTRRMGDLADTASVTASHLSRIATRMEKRGWIGRRPDSADGRQTIAYLTDSGWAKVAVCQPHYTTALRALVFDRLDPTQLTQLETIMTGILTPLKPCCTPANRAASSEG</sequence>
<keyword evidence="2" id="KW-0238">DNA-binding</keyword>
<dbReference type="Proteomes" id="UP000239494">
    <property type="component" value="Unassembled WGS sequence"/>
</dbReference>
<evidence type="ECO:0000313" key="3">
    <source>
        <dbReference type="Proteomes" id="UP000239494"/>
    </source>
</evidence>
<name>A0A2T0TGU2_9PSEU</name>
<dbReference type="GO" id="GO:0003677">
    <property type="term" value="F:DNA binding"/>
    <property type="evidence" value="ECO:0007669"/>
    <property type="project" value="UniProtKB-KW"/>
</dbReference>
<dbReference type="InterPro" id="IPR039422">
    <property type="entry name" value="MarR/SlyA-like"/>
</dbReference>
<protein>
    <submittedName>
        <fullName evidence="2">DNA-binding MarR family transcriptional regulator</fullName>
    </submittedName>
</protein>
<dbReference type="InterPro" id="IPR000835">
    <property type="entry name" value="HTH_MarR-typ"/>
</dbReference>
<proteinExistence type="predicted"/>
<dbReference type="RefSeq" id="WP_106186507.1">
    <property type="nucleotide sequence ID" value="NZ_PVTF01000002.1"/>
</dbReference>
<dbReference type="AlphaFoldDB" id="A0A2T0TGU2"/>
<evidence type="ECO:0000313" key="2">
    <source>
        <dbReference type="EMBL" id="PRY44932.1"/>
    </source>
</evidence>
<feature type="domain" description="HTH marR-type" evidence="1">
    <location>
        <begin position="18"/>
        <end position="150"/>
    </location>
</feature>
<dbReference type="GO" id="GO:0003700">
    <property type="term" value="F:DNA-binding transcription factor activity"/>
    <property type="evidence" value="ECO:0007669"/>
    <property type="project" value="InterPro"/>
</dbReference>
<dbReference type="Pfam" id="PF12802">
    <property type="entry name" value="MarR_2"/>
    <property type="match status" value="1"/>
</dbReference>
<dbReference type="SUPFAM" id="SSF46785">
    <property type="entry name" value="Winged helix' DNA-binding domain"/>
    <property type="match status" value="1"/>
</dbReference>
<organism evidence="2 3">
    <name type="scientific">Umezawaea tangerina</name>
    <dbReference type="NCBI Taxonomy" id="84725"/>
    <lineage>
        <taxon>Bacteria</taxon>
        <taxon>Bacillati</taxon>
        <taxon>Actinomycetota</taxon>
        <taxon>Actinomycetes</taxon>
        <taxon>Pseudonocardiales</taxon>
        <taxon>Pseudonocardiaceae</taxon>
        <taxon>Umezawaea</taxon>
    </lineage>
</organism>
<dbReference type="InterPro" id="IPR036390">
    <property type="entry name" value="WH_DNA-bd_sf"/>
</dbReference>
<dbReference type="OrthoDB" id="3254910at2"/>
<evidence type="ECO:0000259" key="1">
    <source>
        <dbReference type="PROSITE" id="PS50995"/>
    </source>
</evidence>
<dbReference type="EMBL" id="PVTF01000002">
    <property type="protein sequence ID" value="PRY44932.1"/>
    <property type="molecule type" value="Genomic_DNA"/>
</dbReference>
<comment type="caution">
    <text evidence="2">The sequence shown here is derived from an EMBL/GenBank/DDBJ whole genome shotgun (WGS) entry which is preliminary data.</text>
</comment>
<dbReference type="InterPro" id="IPR036388">
    <property type="entry name" value="WH-like_DNA-bd_sf"/>
</dbReference>
<dbReference type="PROSITE" id="PS50995">
    <property type="entry name" value="HTH_MARR_2"/>
    <property type="match status" value="1"/>
</dbReference>
<dbReference type="GO" id="GO:0006950">
    <property type="term" value="P:response to stress"/>
    <property type="evidence" value="ECO:0007669"/>
    <property type="project" value="TreeGrafter"/>
</dbReference>
<dbReference type="SMART" id="SM00347">
    <property type="entry name" value="HTH_MARR"/>
    <property type="match status" value="1"/>
</dbReference>
<dbReference type="PANTHER" id="PTHR33164:SF99">
    <property type="entry name" value="MARR FAMILY REGULATORY PROTEIN"/>
    <property type="match status" value="1"/>
</dbReference>
<reference evidence="2 3" key="1">
    <citation type="submission" date="2018-03" db="EMBL/GenBank/DDBJ databases">
        <title>Genomic Encyclopedia of Archaeal and Bacterial Type Strains, Phase II (KMG-II): from individual species to whole genera.</title>
        <authorList>
            <person name="Goeker M."/>
        </authorList>
    </citation>
    <scope>NUCLEOTIDE SEQUENCE [LARGE SCALE GENOMIC DNA]</scope>
    <source>
        <strain evidence="2 3">DSM 44720</strain>
    </source>
</reference>
<dbReference type="Gene3D" id="1.10.10.10">
    <property type="entry name" value="Winged helix-like DNA-binding domain superfamily/Winged helix DNA-binding domain"/>
    <property type="match status" value="1"/>
</dbReference>
<accession>A0A2T0TGU2</accession>